<dbReference type="PROSITE" id="PS51362">
    <property type="entry name" value="TGF_BETA_2"/>
    <property type="match status" value="1"/>
</dbReference>
<dbReference type="Pfam" id="PF00019">
    <property type="entry name" value="TGF_beta"/>
    <property type="match status" value="1"/>
</dbReference>
<dbReference type="Gene3D" id="2.10.90.10">
    <property type="entry name" value="Cystine-knot cytokines"/>
    <property type="match status" value="1"/>
</dbReference>
<name>A0A1V9X108_9ACAR</name>
<dbReference type="GO" id="GO:0005125">
    <property type="term" value="F:cytokine activity"/>
    <property type="evidence" value="ECO:0007669"/>
    <property type="project" value="TreeGrafter"/>
</dbReference>
<feature type="domain" description="TGF-beta family profile" evidence="5">
    <location>
        <begin position="1"/>
        <end position="80"/>
    </location>
</feature>
<organism evidence="6 7">
    <name type="scientific">Tropilaelaps mercedesae</name>
    <dbReference type="NCBI Taxonomy" id="418985"/>
    <lineage>
        <taxon>Eukaryota</taxon>
        <taxon>Metazoa</taxon>
        <taxon>Ecdysozoa</taxon>
        <taxon>Arthropoda</taxon>
        <taxon>Chelicerata</taxon>
        <taxon>Arachnida</taxon>
        <taxon>Acari</taxon>
        <taxon>Parasitiformes</taxon>
        <taxon>Mesostigmata</taxon>
        <taxon>Gamasina</taxon>
        <taxon>Dermanyssoidea</taxon>
        <taxon>Laelapidae</taxon>
        <taxon>Tropilaelaps</taxon>
    </lineage>
</organism>
<comment type="caution">
    <text evidence="6">The sequence shown here is derived from an EMBL/GenBank/DDBJ whole genome shotgun (WGS) entry which is preliminary data.</text>
</comment>
<keyword evidence="3" id="KW-0964">Secreted</keyword>
<dbReference type="InterPro" id="IPR001839">
    <property type="entry name" value="TGF-b_C"/>
</dbReference>
<comment type="subcellular location">
    <subcellularLocation>
        <location evidence="1">Secreted</location>
    </subcellularLocation>
</comment>
<dbReference type="SMART" id="SM00204">
    <property type="entry name" value="TGFB"/>
    <property type="match status" value="1"/>
</dbReference>
<evidence type="ECO:0000259" key="5">
    <source>
        <dbReference type="PROSITE" id="PS51362"/>
    </source>
</evidence>
<dbReference type="STRING" id="418985.A0A1V9X108"/>
<evidence type="ECO:0000313" key="6">
    <source>
        <dbReference type="EMBL" id="OQR67096.1"/>
    </source>
</evidence>
<dbReference type="AlphaFoldDB" id="A0A1V9X108"/>
<comment type="similarity">
    <text evidence="2 4">Belongs to the TGF-beta family.</text>
</comment>
<dbReference type="InterPro" id="IPR029034">
    <property type="entry name" value="Cystine-knot_cytokine"/>
</dbReference>
<dbReference type="OrthoDB" id="5987191at2759"/>
<dbReference type="GO" id="GO:0005615">
    <property type="term" value="C:extracellular space"/>
    <property type="evidence" value="ECO:0007669"/>
    <property type="project" value="TreeGrafter"/>
</dbReference>
<reference evidence="6 7" key="1">
    <citation type="journal article" date="2017" name="Gigascience">
        <title>Draft genome of the honey bee ectoparasitic mite, Tropilaelaps mercedesae, is shaped by the parasitic life history.</title>
        <authorList>
            <person name="Dong X."/>
            <person name="Armstrong S.D."/>
            <person name="Xia D."/>
            <person name="Makepeace B.L."/>
            <person name="Darby A.C."/>
            <person name="Kadowaki T."/>
        </authorList>
    </citation>
    <scope>NUCLEOTIDE SEQUENCE [LARGE SCALE GENOMIC DNA]</scope>
    <source>
        <strain evidence="6">Wuxi-XJTLU</strain>
    </source>
</reference>
<dbReference type="SUPFAM" id="SSF57501">
    <property type="entry name" value="Cystine-knot cytokines"/>
    <property type="match status" value="1"/>
</dbReference>
<dbReference type="InterPro" id="IPR015615">
    <property type="entry name" value="TGF-beta-rel"/>
</dbReference>
<proteinExistence type="inferred from homology"/>
<dbReference type="GO" id="GO:0008083">
    <property type="term" value="F:growth factor activity"/>
    <property type="evidence" value="ECO:0007669"/>
    <property type="project" value="UniProtKB-KW"/>
</dbReference>
<evidence type="ECO:0000256" key="4">
    <source>
        <dbReference type="RuleBase" id="RU000354"/>
    </source>
</evidence>
<dbReference type="Proteomes" id="UP000192247">
    <property type="component" value="Unassembled WGS sequence"/>
</dbReference>
<sequence length="157" mass="17531">MLIANTRKGSCSFPLGQNQWPTNHATVQSIVNELGLTEGVVKPCCVPNKLYSISLLYYDDSENVILKQYDDMANNSNIPAQYDGPDLVRLFRMTKWRTDGGSKDTAGFQLMSSSAERDGSAVKREWSICSVDTAHGRTAPNVRDVTDSRLQHRDCDR</sequence>
<protein>
    <submittedName>
        <fullName evidence="6">Bone morphogenetic protein 7-like</fullName>
    </submittedName>
</protein>
<gene>
    <name evidence="6" type="ORF">BIW11_02257</name>
</gene>
<evidence type="ECO:0000256" key="3">
    <source>
        <dbReference type="ARBA" id="ARBA00022525"/>
    </source>
</evidence>
<keyword evidence="4" id="KW-0339">Growth factor</keyword>
<accession>A0A1V9X108</accession>
<dbReference type="EMBL" id="MNPL01029931">
    <property type="protein sequence ID" value="OQR67096.1"/>
    <property type="molecule type" value="Genomic_DNA"/>
</dbReference>
<dbReference type="InParanoid" id="A0A1V9X108"/>
<dbReference type="PANTHER" id="PTHR11848:SF308">
    <property type="entry name" value="BMP-LIKE PROTEIN UNC-129"/>
    <property type="match status" value="1"/>
</dbReference>
<evidence type="ECO:0000313" key="7">
    <source>
        <dbReference type="Proteomes" id="UP000192247"/>
    </source>
</evidence>
<keyword evidence="7" id="KW-1185">Reference proteome</keyword>
<evidence type="ECO:0000256" key="2">
    <source>
        <dbReference type="ARBA" id="ARBA00006656"/>
    </source>
</evidence>
<evidence type="ECO:0000256" key="1">
    <source>
        <dbReference type="ARBA" id="ARBA00004613"/>
    </source>
</evidence>
<dbReference type="PANTHER" id="PTHR11848">
    <property type="entry name" value="TGF-BETA FAMILY"/>
    <property type="match status" value="1"/>
</dbReference>